<protein>
    <submittedName>
        <fullName evidence="2">FAD-dependent oxidoreductase</fullName>
    </submittedName>
</protein>
<dbReference type="InterPro" id="IPR023753">
    <property type="entry name" value="FAD/NAD-binding_dom"/>
</dbReference>
<dbReference type="Proteomes" id="UP001248819">
    <property type="component" value="Unassembled WGS sequence"/>
</dbReference>
<evidence type="ECO:0000313" key="3">
    <source>
        <dbReference type="Proteomes" id="UP001248819"/>
    </source>
</evidence>
<sequence length="68" mass="7074">VFVIGSGMSGMTVANKCASKDLKVGITDELPYGGTCALRGCDPKKVIIGATEVRDFAQRLKGNGIDTV</sequence>
<dbReference type="Pfam" id="PF07992">
    <property type="entry name" value="Pyr_redox_2"/>
    <property type="match status" value="1"/>
</dbReference>
<keyword evidence="3" id="KW-1185">Reference proteome</keyword>
<proteinExistence type="predicted"/>
<dbReference type="SUPFAM" id="SSF51905">
    <property type="entry name" value="FAD/NAD(P)-binding domain"/>
    <property type="match status" value="1"/>
</dbReference>
<dbReference type="InterPro" id="IPR036188">
    <property type="entry name" value="FAD/NAD-bd_sf"/>
</dbReference>
<reference evidence="2 3" key="1">
    <citation type="submission" date="2023-09" db="EMBL/GenBank/DDBJ databases">
        <authorList>
            <person name="Rey-Velasco X."/>
        </authorList>
    </citation>
    <scope>NUCLEOTIDE SEQUENCE [LARGE SCALE GENOMIC DNA]</scope>
    <source>
        <strain evidence="2 3">F297</strain>
    </source>
</reference>
<accession>A0ABU3D0N6</accession>
<evidence type="ECO:0000313" key="2">
    <source>
        <dbReference type="EMBL" id="MDT0652046.1"/>
    </source>
</evidence>
<name>A0ABU3D0N6_9FLAO</name>
<dbReference type="PANTHER" id="PTHR43014">
    <property type="entry name" value="MERCURIC REDUCTASE"/>
    <property type="match status" value="1"/>
</dbReference>
<feature type="non-terminal residue" evidence="2">
    <location>
        <position position="1"/>
    </location>
</feature>
<comment type="caution">
    <text evidence="2">The sequence shown here is derived from an EMBL/GenBank/DDBJ whole genome shotgun (WGS) entry which is preliminary data.</text>
</comment>
<feature type="domain" description="FAD/NAD(P)-binding" evidence="1">
    <location>
        <begin position="1"/>
        <end position="58"/>
    </location>
</feature>
<dbReference type="EMBL" id="JAVRHP010000377">
    <property type="protein sequence ID" value="MDT0652046.1"/>
    <property type="molecule type" value="Genomic_DNA"/>
</dbReference>
<dbReference type="PANTHER" id="PTHR43014:SF5">
    <property type="entry name" value="GLUTATHIONE REDUCTASE (NADPH)"/>
    <property type="match status" value="1"/>
</dbReference>
<organism evidence="2 3">
    <name type="scientific">Autumnicola edwardsiae</name>
    <dbReference type="NCBI Taxonomy" id="3075594"/>
    <lineage>
        <taxon>Bacteria</taxon>
        <taxon>Pseudomonadati</taxon>
        <taxon>Bacteroidota</taxon>
        <taxon>Flavobacteriia</taxon>
        <taxon>Flavobacteriales</taxon>
        <taxon>Flavobacteriaceae</taxon>
        <taxon>Autumnicola</taxon>
    </lineage>
</organism>
<dbReference type="RefSeq" id="WP_311486103.1">
    <property type="nucleotide sequence ID" value="NZ_JAVRHP010000377.1"/>
</dbReference>
<dbReference type="Gene3D" id="3.50.50.60">
    <property type="entry name" value="FAD/NAD(P)-binding domain"/>
    <property type="match status" value="1"/>
</dbReference>
<evidence type="ECO:0000259" key="1">
    <source>
        <dbReference type="Pfam" id="PF07992"/>
    </source>
</evidence>
<gene>
    <name evidence="2" type="ORF">RM529_18045</name>
</gene>
<feature type="non-terminal residue" evidence="2">
    <location>
        <position position="68"/>
    </location>
</feature>